<dbReference type="AlphaFoldDB" id="A0A3A5MYR6"/>
<evidence type="ECO:0000256" key="1">
    <source>
        <dbReference type="SAM" id="MobiDB-lite"/>
    </source>
</evidence>
<dbReference type="EMBL" id="QZVS01000051">
    <property type="protein sequence ID" value="RJT91196.1"/>
    <property type="molecule type" value="Genomic_DNA"/>
</dbReference>
<dbReference type="InterPro" id="IPR022062">
    <property type="entry name" value="DUF3618"/>
</dbReference>
<reference evidence="2 3" key="1">
    <citation type="submission" date="2018-09" db="EMBL/GenBank/DDBJ databases">
        <title>Novel species of Cryobacterium.</title>
        <authorList>
            <person name="Liu Q."/>
            <person name="Xin Y.-H."/>
        </authorList>
    </citation>
    <scope>NUCLEOTIDE SEQUENCE [LARGE SCALE GENOMIC DNA]</scope>
    <source>
        <strain evidence="2 3">Hh39</strain>
    </source>
</reference>
<accession>A0A3A5MYR6</accession>
<gene>
    <name evidence="2" type="ORF">D6T64_02425</name>
</gene>
<evidence type="ECO:0000313" key="3">
    <source>
        <dbReference type="Proteomes" id="UP000272015"/>
    </source>
</evidence>
<organism evidence="2 3">
    <name type="scientific">Cryobacterium melibiosiphilum</name>
    <dbReference type="NCBI Taxonomy" id="995039"/>
    <lineage>
        <taxon>Bacteria</taxon>
        <taxon>Bacillati</taxon>
        <taxon>Actinomycetota</taxon>
        <taxon>Actinomycetes</taxon>
        <taxon>Micrococcales</taxon>
        <taxon>Microbacteriaceae</taxon>
        <taxon>Cryobacterium</taxon>
    </lineage>
</organism>
<feature type="region of interest" description="Disordered" evidence="1">
    <location>
        <begin position="1"/>
        <end position="21"/>
    </location>
</feature>
<dbReference type="Pfam" id="PF12277">
    <property type="entry name" value="DUF3618"/>
    <property type="match status" value="1"/>
</dbReference>
<protein>
    <submittedName>
        <fullName evidence="2">DUF3618 domain-containing protein</fullName>
    </submittedName>
</protein>
<evidence type="ECO:0000313" key="2">
    <source>
        <dbReference type="EMBL" id="RJT91196.1"/>
    </source>
</evidence>
<dbReference type="OrthoDB" id="3218417at2"/>
<dbReference type="Proteomes" id="UP000272015">
    <property type="component" value="Unassembled WGS sequence"/>
</dbReference>
<proteinExistence type="predicted"/>
<keyword evidence="3" id="KW-1185">Reference proteome</keyword>
<comment type="caution">
    <text evidence="2">The sequence shown here is derived from an EMBL/GenBank/DDBJ whole genome shotgun (WGS) entry which is preliminary data.</text>
</comment>
<name>A0A3A5MYR6_9MICO</name>
<sequence>MAIAGSDTESGAASKDPDQIRREIERTRRELGSDVDALADKVTPSKIMQRQTGKIRNALGSVSDRVMGSASQASDAVGELPHTAAAQAKGNPMAVGLIAFGVGWLAASLVPATASEQRMAAQIKDAAAPLVDEAVGAAKSVGESLKEPAQNAATAVKDAATEAVDTVKGEAVDAKDAVTDQARRSANDVEL</sequence>